<name>A3VAT4_9RHOB</name>
<dbReference type="Gene3D" id="3.50.50.60">
    <property type="entry name" value="FAD/NAD(P)-binding domain"/>
    <property type="match status" value="1"/>
</dbReference>
<reference evidence="3 4" key="1">
    <citation type="journal article" date="2010" name="J. Bacteriol.">
        <title>Genome sequences of Pelagibaca bermudensis HTCC2601T and Maritimibacter alkaliphilus HTCC2654T, the type strains of two marine Roseobacter genera.</title>
        <authorList>
            <person name="Thrash J.C."/>
            <person name="Cho J.C."/>
            <person name="Ferriera S."/>
            <person name="Johnson J."/>
            <person name="Vergin K.L."/>
            <person name="Giovannoni S.J."/>
        </authorList>
    </citation>
    <scope>NUCLEOTIDE SEQUENCE [LARGE SCALE GENOMIC DNA]</scope>
    <source>
        <strain evidence="3 4">HTCC2654</strain>
    </source>
</reference>
<sequence length="436" mass="46573">MSHLYEARAYTEAPRAKCAWGIDRDWPGFSGEGAADVAIIGAGFTGLSAALTLAEAGVCVTVLEAQVPGWGASGRNGGFCCIGGTALPDAMLTKRFGTDGAQRFLETQPAAIDHVSALIERHALDVQRHSDGEVLLAHSARAAKSFADEARACEAQGLPAQVLSKADLDARGLGGPGFHAGLHLRKGFGLDAGAYVTGLAHAARAAGARIYGQSPVQNLDKSGDRWRLSTPAGTLTANRILVATNGYTPERLGPLRAPVLPIQSNVLVTRPLTHDEQAAQGWTSDLMAYDARSLLHYFRLMPDGRFLFGMRGGIRATARAEARTTRRLLAHFHAMFPAWRHVDIPYTWSGLLAYSRDLLPHVTEIGGDPSAIAAMAYHGNGVAMGTWSGHAAARLMLGDDIRPAPMRTHLTPFPLAPLRRNILRLGYPFAAIRDAL</sequence>
<proteinExistence type="predicted"/>
<dbReference type="HOGENOM" id="CLU_007884_3_3_5"/>
<dbReference type="SUPFAM" id="SSF51905">
    <property type="entry name" value="FAD/NAD(P)-binding domain"/>
    <property type="match status" value="1"/>
</dbReference>
<dbReference type="PANTHER" id="PTHR13847">
    <property type="entry name" value="SARCOSINE DEHYDROGENASE-RELATED"/>
    <property type="match status" value="1"/>
</dbReference>
<keyword evidence="1" id="KW-0560">Oxidoreductase</keyword>
<evidence type="ECO:0000259" key="2">
    <source>
        <dbReference type="Pfam" id="PF01266"/>
    </source>
</evidence>
<evidence type="ECO:0000313" key="4">
    <source>
        <dbReference type="Proteomes" id="UP000002931"/>
    </source>
</evidence>
<dbReference type="eggNOG" id="COG0665">
    <property type="taxonomic scope" value="Bacteria"/>
</dbReference>
<dbReference type="InterPro" id="IPR006076">
    <property type="entry name" value="FAD-dep_OxRdtase"/>
</dbReference>
<protein>
    <recommendedName>
        <fullName evidence="2">FAD dependent oxidoreductase domain-containing protein</fullName>
    </recommendedName>
</protein>
<comment type="caution">
    <text evidence="3">The sequence shown here is derived from an EMBL/GenBank/DDBJ whole genome shotgun (WGS) entry which is preliminary data.</text>
</comment>
<dbReference type="InterPro" id="IPR036188">
    <property type="entry name" value="FAD/NAD-bd_sf"/>
</dbReference>
<evidence type="ECO:0000313" key="3">
    <source>
        <dbReference type="EMBL" id="EAQ15025.1"/>
    </source>
</evidence>
<dbReference type="STRING" id="314271.RB2654_20618"/>
<dbReference type="EMBL" id="AAMT01000001">
    <property type="protein sequence ID" value="EAQ15025.1"/>
    <property type="molecule type" value="Genomic_DNA"/>
</dbReference>
<evidence type="ECO:0000256" key="1">
    <source>
        <dbReference type="ARBA" id="ARBA00023002"/>
    </source>
</evidence>
<gene>
    <name evidence="3" type="ORF">RB2654_20618</name>
</gene>
<dbReference type="Gene3D" id="3.30.9.10">
    <property type="entry name" value="D-Amino Acid Oxidase, subunit A, domain 2"/>
    <property type="match status" value="1"/>
</dbReference>
<dbReference type="OrthoDB" id="9806601at2"/>
<dbReference type="AlphaFoldDB" id="A3VAT4"/>
<keyword evidence="4" id="KW-1185">Reference proteome</keyword>
<feature type="domain" description="FAD dependent oxidoreductase" evidence="2">
    <location>
        <begin position="36"/>
        <end position="395"/>
    </location>
</feature>
<dbReference type="Proteomes" id="UP000002931">
    <property type="component" value="Unassembled WGS sequence"/>
</dbReference>
<dbReference type="Pfam" id="PF01266">
    <property type="entry name" value="DAO"/>
    <property type="match status" value="1"/>
</dbReference>
<dbReference type="GO" id="GO:0005737">
    <property type="term" value="C:cytoplasm"/>
    <property type="evidence" value="ECO:0007669"/>
    <property type="project" value="TreeGrafter"/>
</dbReference>
<dbReference type="RefSeq" id="WP_008335066.1">
    <property type="nucleotide sequence ID" value="NZ_CH902578.1"/>
</dbReference>
<dbReference type="GO" id="GO:0016491">
    <property type="term" value="F:oxidoreductase activity"/>
    <property type="evidence" value="ECO:0007669"/>
    <property type="project" value="UniProtKB-KW"/>
</dbReference>
<dbReference type="PANTHER" id="PTHR13847:SF281">
    <property type="entry name" value="FAD DEPENDENT OXIDOREDUCTASE DOMAIN-CONTAINING PROTEIN"/>
    <property type="match status" value="1"/>
</dbReference>
<organism evidence="3 4">
    <name type="scientific">Maritimibacter alkaliphilus HTCC2654</name>
    <dbReference type="NCBI Taxonomy" id="314271"/>
    <lineage>
        <taxon>Bacteria</taxon>
        <taxon>Pseudomonadati</taxon>
        <taxon>Pseudomonadota</taxon>
        <taxon>Alphaproteobacteria</taxon>
        <taxon>Rhodobacterales</taxon>
        <taxon>Roseobacteraceae</taxon>
        <taxon>Maritimibacter</taxon>
    </lineage>
</organism>
<accession>A3VAT4</accession>